<dbReference type="InterPro" id="IPR002401">
    <property type="entry name" value="Cyt_P450_E_grp-I"/>
</dbReference>
<dbReference type="PRINTS" id="PR00463">
    <property type="entry name" value="EP450I"/>
</dbReference>
<sequence>MASRLLTHRALQESIPFRSIVSVRLQTTHTVSQPDEAFDLEWQSAKPYRAIPSPTIMQLIKGFKKGGRYADISITEMHKRWREDFGNLIRARQIFGKPDVILSFGPEDYEKLYRSEGVWPFRRSLDTIAYYRQKVRPEIFGKGGGLTTVQGEEWQKMRTMLNPVMMNPKTVQLYVDQMDEVAREFMMLITDLRDVKHELPDDFDQWLNRWSLETMGVLALNTRFGMLKAEAAEEVKAIITMVRDIADLTYRLDVEPSIWKFYKTATFKKLMKLNDDFTNVIMAKVDEAIVKYEKYPTRDGGAQSVLEKLLNVNKNVAVVMSLDLISAGMDSTSSAVSGVLYCLAKDPARQARLRAELKTILPQKDSPLTGANMRNLPYLRACIKEGLRLYQPTIGNIRTTARDLVLQGYQIPKGTDVAMLAPILQRDQAFFPQPEAYLPERWLSDRPEGVPSAKDSHPFIFLPFGFGARSCIGKRMAMLEIEIIVARIVRQFELRWNYEDFKMTTRLISVPANPLKFELNEVEN</sequence>
<dbReference type="AlphaFoldDB" id="A0A0F7L1G0"/>
<dbReference type="SUPFAM" id="SSF48264">
    <property type="entry name" value="Cytochrome P450"/>
    <property type="match status" value="1"/>
</dbReference>
<dbReference type="GO" id="GO:0004497">
    <property type="term" value="F:monooxygenase activity"/>
    <property type="evidence" value="ECO:0007669"/>
    <property type="project" value="UniProtKB-KW"/>
</dbReference>
<comment type="similarity">
    <text evidence="2 9">Belongs to the cytochrome P450 family.</text>
</comment>
<accession>A0A0F7L1G0</accession>
<keyword evidence="7 9" id="KW-0503">Monooxygenase</keyword>
<dbReference type="GO" id="GO:0016705">
    <property type="term" value="F:oxidoreductase activity, acting on paired donors, with incorporation or reduction of molecular oxygen"/>
    <property type="evidence" value="ECO:0007669"/>
    <property type="project" value="InterPro"/>
</dbReference>
<feature type="binding site" description="axial binding residue" evidence="8">
    <location>
        <position position="471"/>
    </location>
    <ligand>
        <name>heme</name>
        <dbReference type="ChEBI" id="CHEBI:30413"/>
    </ligand>
    <ligandPart>
        <name>Fe</name>
        <dbReference type="ChEBI" id="CHEBI:18248"/>
    </ligandPart>
</feature>
<dbReference type="InterPro" id="IPR036396">
    <property type="entry name" value="Cyt_P450_sf"/>
</dbReference>
<dbReference type="InterPro" id="IPR050479">
    <property type="entry name" value="CYP11_CYP27_families"/>
</dbReference>
<keyword evidence="6 8" id="KW-0408">Iron</keyword>
<dbReference type="CDD" id="cd11054">
    <property type="entry name" value="CYP24A1-like"/>
    <property type="match status" value="1"/>
</dbReference>
<dbReference type="InterPro" id="IPR001128">
    <property type="entry name" value="Cyt_P450"/>
</dbReference>
<keyword evidence="3 8" id="KW-0349">Heme</keyword>
<keyword evidence="4 8" id="KW-0479">Metal-binding</keyword>
<dbReference type="VEuPathDB" id="VectorBase:ASIC002221"/>
<dbReference type="InterPro" id="IPR017972">
    <property type="entry name" value="Cyt_P450_CS"/>
</dbReference>
<comment type="cofactor">
    <cofactor evidence="1 8">
        <name>heme</name>
        <dbReference type="ChEBI" id="CHEBI:30413"/>
    </cofactor>
</comment>
<dbReference type="EMBL" id="KP942349">
    <property type="protein sequence ID" value="AKH45317.1"/>
    <property type="molecule type" value="mRNA"/>
</dbReference>
<reference evidence="10" key="2">
    <citation type="submission" date="2015-03" db="EMBL/GenBank/DDBJ databases">
        <authorList>
            <person name="Zhou D."/>
            <person name="Shen B."/>
            <person name="Zhu C."/>
        </authorList>
    </citation>
    <scope>NUCLEOTIDE SEQUENCE</scope>
    <source>
        <strain evidence="10">Scf7180000694298.9</strain>
    </source>
</reference>
<gene>
    <name evidence="10" type="primary">CYP</name>
</gene>
<organism evidence="10">
    <name type="scientific">Anopheles sinensis</name>
    <name type="common">Mosquito</name>
    <dbReference type="NCBI Taxonomy" id="74873"/>
    <lineage>
        <taxon>Eukaryota</taxon>
        <taxon>Metazoa</taxon>
        <taxon>Ecdysozoa</taxon>
        <taxon>Arthropoda</taxon>
        <taxon>Hexapoda</taxon>
        <taxon>Insecta</taxon>
        <taxon>Pterygota</taxon>
        <taxon>Neoptera</taxon>
        <taxon>Endopterygota</taxon>
        <taxon>Diptera</taxon>
        <taxon>Nematocera</taxon>
        <taxon>Culicoidea</taxon>
        <taxon>Culicidae</taxon>
        <taxon>Anophelinae</taxon>
        <taxon>Anopheles</taxon>
    </lineage>
</organism>
<dbReference type="FunFam" id="1.10.630.10:FF:000006">
    <property type="entry name" value="Cytochrome P450 302a1, mitochondrial"/>
    <property type="match status" value="1"/>
</dbReference>
<dbReference type="PROSITE" id="PS00086">
    <property type="entry name" value="CYTOCHROME_P450"/>
    <property type="match status" value="1"/>
</dbReference>
<evidence type="ECO:0000256" key="7">
    <source>
        <dbReference type="ARBA" id="ARBA00023033"/>
    </source>
</evidence>
<evidence type="ECO:0000256" key="5">
    <source>
        <dbReference type="ARBA" id="ARBA00023002"/>
    </source>
</evidence>
<dbReference type="Pfam" id="PF00067">
    <property type="entry name" value="p450"/>
    <property type="match status" value="1"/>
</dbReference>
<evidence type="ECO:0000256" key="1">
    <source>
        <dbReference type="ARBA" id="ARBA00001971"/>
    </source>
</evidence>
<keyword evidence="5 9" id="KW-0560">Oxidoreductase</keyword>
<dbReference type="PANTHER" id="PTHR24279:SF120">
    <property type="entry name" value="CYTOCHROME P450"/>
    <property type="match status" value="1"/>
</dbReference>
<evidence type="ECO:0000256" key="3">
    <source>
        <dbReference type="ARBA" id="ARBA00022617"/>
    </source>
</evidence>
<dbReference type="Gene3D" id="1.10.630.10">
    <property type="entry name" value="Cytochrome P450"/>
    <property type="match status" value="1"/>
</dbReference>
<dbReference type="PRINTS" id="PR00385">
    <property type="entry name" value="P450"/>
</dbReference>
<evidence type="ECO:0000256" key="4">
    <source>
        <dbReference type="ARBA" id="ARBA00022723"/>
    </source>
</evidence>
<reference evidence="10" key="1">
    <citation type="journal article" date="2014" name="BMC Genomics">
        <title>Genome sequence of Anopheles sinensis provides insight into genetics basis of mosquito competence for malaria parasites.</title>
        <authorList>
            <person name="Zhou D."/>
            <person name="Zhang D."/>
            <person name="Ding G."/>
            <person name="Shi L."/>
            <person name="Hou Q."/>
            <person name="Ye Y."/>
            <person name="Xu Y."/>
            <person name="Zhou H."/>
            <person name="Xiong C."/>
            <person name="Li S."/>
            <person name="Yu J."/>
            <person name="Hong S."/>
            <person name="Yu X."/>
            <person name="Zou P."/>
            <person name="Chen C."/>
            <person name="Chang X."/>
            <person name="Wang W."/>
            <person name="Lv Y."/>
            <person name="Sun Y."/>
            <person name="Ma L."/>
            <person name="Shen B."/>
            <person name="Zhu C."/>
        </authorList>
    </citation>
    <scope>NUCLEOTIDE SEQUENCE</scope>
    <source>
        <strain evidence="10">Scf7180000694298.9</strain>
    </source>
</reference>
<protein>
    <submittedName>
        <fullName evidence="10">Cytochrome P450</fullName>
    </submittedName>
</protein>
<dbReference type="PANTHER" id="PTHR24279">
    <property type="entry name" value="CYTOCHROME P450"/>
    <property type="match status" value="1"/>
</dbReference>
<proteinExistence type="evidence at transcript level"/>
<evidence type="ECO:0000256" key="6">
    <source>
        <dbReference type="ARBA" id="ARBA00023004"/>
    </source>
</evidence>
<evidence type="ECO:0000313" key="10">
    <source>
        <dbReference type="EMBL" id="AKH45317.1"/>
    </source>
</evidence>
<dbReference type="VEuPathDB" id="VectorBase:ASIS011995"/>
<dbReference type="GO" id="GO:0005506">
    <property type="term" value="F:iron ion binding"/>
    <property type="evidence" value="ECO:0007669"/>
    <property type="project" value="InterPro"/>
</dbReference>
<dbReference type="GO" id="GO:0020037">
    <property type="term" value="F:heme binding"/>
    <property type="evidence" value="ECO:0007669"/>
    <property type="project" value="InterPro"/>
</dbReference>
<name>A0A0F7L1G0_ANOSI</name>
<evidence type="ECO:0000256" key="8">
    <source>
        <dbReference type="PIRSR" id="PIRSR602401-1"/>
    </source>
</evidence>
<evidence type="ECO:0000256" key="2">
    <source>
        <dbReference type="ARBA" id="ARBA00010617"/>
    </source>
</evidence>
<evidence type="ECO:0000256" key="9">
    <source>
        <dbReference type="RuleBase" id="RU000461"/>
    </source>
</evidence>